<organism evidence="2">
    <name type="scientific">marine metagenome</name>
    <dbReference type="NCBI Taxonomy" id="408172"/>
    <lineage>
        <taxon>unclassified sequences</taxon>
        <taxon>metagenomes</taxon>
        <taxon>ecological metagenomes</taxon>
    </lineage>
</organism>
<dbReference type="EMBL" id="UINC01135192">
    <property type="protein sequence ID" value="SVD19194.1"/>
    <property type="molecule type" value="Genomic_DNA"/>
</dbReference>
<dbReference type="AlphaFoldDB" id="A0A382TAN9"/>
<sequence length="224" mass="26242">MTNSNPKKYFRVKNFDTYQPMRRGKYAPWIRLYASWNNDWAIGQLVDSHKAHFIGLLLIAHATDNKIPWDSGWIKRQIQAKSNVKLDVFEKLGLIEILDNNDEKIKKQNDLEKRGEEKRKDIENKNTQNEKHDDNQMLNFYKNTYKKKFGTDVLIKLEKDRKLLKEAVDLYGEEKTKELIAAFFDMNDAWVNNNGRGVNIFHSQLNKLDAVNTKAHDPYGGVVL</sequence>
<proteinExistence type="predicted"/>
<gene>
    <name evidence="2" type="ORF">METZ01_LOCUS372048</name>
</gene>
<feature type="region of interest" description="Disordered" evidence="1">
    <location>
        <begin position="108"/>
        <end position="135"/>
    </location>
</feature>
<name>A0A382TAN9_9ZZZZ</name>
<protein>
    <submittedName>
        <fullName evidence="2">Uncharacterized protein</fullName>
    </submittedName>
</protein>
<evidence type="ECO:0000313" key="2">
    <source>
        <dbReference type="EMBL" id="SVD19194.1"/>
    </source>
</evidence>
<evidence type="ECO:0000256" key="1">
    <source>
        <dbReference type="SAM" id="MobiDB-lite"/>
    </source>
</evidence>
<accession>A0A382TAN9</accession>
<reference evidence="2" key="1">
    <citation type="submission" date="2018-05" db="EMBL/GenBank/DDBJ databases">
        <authorList>
            <person name="Lanie J.A."/>
            <person name="Ng W.-L."/>
            <person name="Kazmierczak K.M."/>
            <person name="Andrzejewski T.M."/>
            <person name="Davidsen T.M."/>
            <person name="Wayne K.J."/>
            <person name="Tettelin H."/>
            <person name="Glass J.I."/>
            <person name="Rusch D."/>
            <person name="Podicherti R."/>
            <person name="Tsui H.-C.T."/>
            <person name="Winkler M.E."/>
        </authorList>
    </citation>
    <scope>NUCLEOTIDE SEQUENCE</scope>
</reference>